<dbReference type="InterPro" id="IPR043502">
    <property type="entry name" value="DNA/RNA_pol_sf"/>
</dbReference>
<keyword evidence="6" id="KW-0695">RNA-directed DNA polymerase</keyword>
<dbReference type="OrthoDB" id="5593162at2759"/>
<dbReference type="STRING" id="1348612.A0A397IUV6"/>
<dbReference type="InterPro" id="IPR041373">
    <property type="entry name" value="RT_RNaseH"/>
</dbReference>
<keyword evidence="5" id="KW-0378">Hydrolase</keyword>
<keyword evidence="1" id="KW-0808">Transferase</keyword>
<comment type="caution">
    <text evidence="8">The sequence shown here is derived from an EMBL/GenBank/DDBJ whole genome shotgun (WGS) entry which is preliminary data.</text>
</comment>
<dbReference type="GO" id="GO:0016787">
    <property type="term" value="F:hydrolase activity"/>
    <property type="evidence" value="ECO:0007669"/>
    <property type="project" value="UniProtKB-KW"/>
</dbReference>
<evidence type="ECO:0000256" key="5">
    <source>
        <dbReference type="ARBA" id="ARBA00022801"/>
    </source>
</evidence>
<keyword evidence="2" id="KW-0548">Nucleotidyltransferase</keyword>
<keyword evidence="9" id="KW-1185">Reference proteome</keyword>
<evidence type="ECO:0000256" key="1">
    <source>
        <dbReference type="ARBA" id="ARBA00022679"/>
    </source>
</evidence>
<dbReference type="GO" id="GO:0003964">
    <property type="term" value="F:RNA-directed DNA polymerase activity"/>
    <property type="evidence" value="ECO:0007669"/>
    <property type="project" value="UniProtKB-KW"/>
</dbReference>
<gene>
    <name evidence="8" type="ORF">Glove_198g60</name>
</gene>
<keyword evidence="4" id="KW-0255">Endonuclease</keyword>
<evidence type="ECO:0000259" key="7">
    <source>
        <dbReference type="Pfam" id="PF17917"/>
    </source>
</evidence>
<evidence type="ECO:0000256" key="2">
    <source>
        <dbReference type="ARBA" id="ARBA00022695"/>
    </source>
</evidence>
<dbReference type="SUPFAM" id="SSF56672">
    <property type="entry name" value="DNA/RNA polymerases"/>
    <property type="match status" value="1"/>
</dbReference>
<dbReference type="AlphaFoldDB" id="A0A397IUV6"/>
<feature type="domain" description="Reverse transcriptase RNase H-like" evidence="7">
    <location>
        <begin position="154"/>
        <end position="200"/>
    </location>
</feature>
<evidence type="ECO:0000256" key="3">
    <source>
        <dbReference type="ARBA" id="ARBA00022722"/>
    </source>
</evidence>
<dbReference type="EMBL" id="PQFF01000186">
    <property type="protein sequence ID" value="RHZ76410.1"/>
    <property type="molecule type" value="Genomic_DNA"/>
</dbReference>
<reference evidence="8 9" key="1">
    <citation type="submission" date="2018-08" db="EMBL/GenBank/DDBJ databases">
        <title>Genome and evolution of the arbuscular mycorrhizal fungus Diversispora epigaea (formerly Glomus versiforme) and its bacterial endosymbionts.</title>
        <authorList>
            <person name="Sun X."/>
            <person name="Fei Z."/>
            <person name="Harrison M."/>
        </authorList>
    </citation>
    <scope>NUCLEOTIDE SEQUENCE [LARGE SCALE GENOMIC DNA]</scope>
    <source>
        <strain evidence="8 9">IT104</strain>
    </source>
</reference>
<proteinExistence type="predicted"/>
<evidence type="ECO:0000313" key="9">
    <source>
        <dbReference type="Proteomes" id="UP000266861"/>
    </source>
</evidence>
<keyword evidence="3" id="KW-0540">Nuclease</keyword>
<protein>
    <recommendedName>
        <fullName evidence="7">Reverse transcriptase RNase H-like domain-containing protein</fullName>
    </recommendedName>
</protein>
<dbReference type="GO" id="GO:0004519">
    <property type="term" value="F:endonuclease activity"/>
    <property type="evidence" value="ECO:0007669"/>
    <property type="project" value="UniProtKB-KW"/>
</dbReference>
<organism evidence="8 9">
    <name type="scientific">Diversispora epigaea</name>
    <dbReference type="NCBI Taxonomy" id="1348612"/>
    <lineage>
        <taxon>Eukaryota</taxon>
        <taxon>Fungi</taxon>
        <taxon>Fungi incertae sedis</taxon>
        <taxon>Mucoromycota</taxon>
        <taxon>Glomeromycotina</taxon>
        <taxon>Glomeromycetes</taxon>
        <taxon>Diversisporales</taxon>
        <taxon>Diversisporaceae</taxon>
        <taxon>Diversispora</taxon>
    </lineage>
</organism>
<name>A0A397IUV6_9GLOM</name>
<accession>A0A397IUV6</accession>
<evidence type="ECO:0000256" key="4">
    <source>
        <dbReference type="ARBA" id="ARBA00022759"/>
    </source>
</evidence>
<dbReference type="Proteomes" id="UP000266861">
    <property type="component" value="Unassembled WGS sequence"/>
</dbReference>
<dbReference type="Pfam" id="PF17917">
    <property type="entry name" value="RT_RNaseH"/>
    <property type="match status" value="1"/>
</dbReference>
<evidence type="ECO:0000313" key="8">
    <source>
        <dbReference type="EMBL" id="RHZ76410.1"/>
    </source>
</evidence>
<evidence type="ECO:0000256" key="6">
    <source>
        <dbReference type="ARBA" id="ARBA00022918"/>
    </source>
</evidence>
<sequence>MTTSMTTINTITTTAKIMSAPTNNYRILLAIVPRVFNKFQSFCLIPGGALHRNKKGIREKNPDMRASEVIFRETLAVSNNESNIWRRLHLMIMIMTKMKLNKMRYRGEEEDYDEYKYRCKQDYNNMMMMLKEQSINTEESLISERTQNNNRDMMNRNDEGHEKVIAYASKSLIGAQKQYGATELECLAVIWAVEHFYSYLG</sequence>